<comment type="caution">
    <text evidence="5">The sequence shown here is derived from an EMBL/GenBank/DDBJ whole genome shotgun (WGS) entry which is preliminary data.</text>
</comment>
<dbReference type="InterPro" id="IPR050695">
    <property type="entry name" value="N-acetylmuramoyl_amidase_3"/>
</dbReference>
<evidence type="ECO:0000313" key="5">
    <source>
        <dbReference type="EMBL" id="GEO08654.1"/>
    </source>
</evidence>
<dbReference type="Proteomes" id="UP000321513">
    <property type="component" value="Unassembled WGS sequence"/>
</dbReference>
<dbReference type="Gene3D" id="3.40.630.40">
    <property type="entry name" value="Zn-dependent exopeptidases"/>
    <property type="match status" value="1"/>
</dbReference>
<dbReference type="SMART" id="SM00646">
    <property type="entry name" value="Ami_3"/>
    <property type="match status" value="1"/>
</dbReference>
<protein>
    <recommendedName>
        <fullName evidence="2">N-acetylmuramoyl-L-alanine amidase</fullName>
        <ecNumber evidence="2">3.5.1.28</ecNumber>
    </recommendedName>
</protein>
<organism evidence="5 6">
    <name type="scientific">Segetibacter aerophilus</name>
    <dbReference type="NCBI Taxonomy" id="670293"/>
    <lineage>
        <taxon>Bacteria</taxon>
        <taxon>Pseudomonadati</taxon>
        <taxon>Bacteroidota</taxon>
        <taxon>Chitinophagia</taxon>
        <taxon>Chitinophagales</taxon>
        <taxon>Chitinophagaceae</taxon>
        <taxon>Segetibacter</taxon>
    </lineage>
</organism>
<reference evidence="5 6" key="1">
    <citation type="submission" date="2019-07" db="EMBL/GenBank/DDBJ databases">
        <title>Whole genome shotgun sequence of Segetibacter aerophilus NBRC 106135.</title>
        <authorList>
            <person name="Hosoyama A."/>
            <person name="Uohara A."/>
            <person name="Ohji S."/>
            <person name="Ichikawa N."/>
        </authorList>
    </citation>
    <scope>NUCLEOTIDE SEQUENCE [LARGE SCALE GENOMIC DNA]</scope>
    <source>
        <strain evidence="5 6">NBRC 106135</strain>
    </source>
</reference>
<dbReference type="GO" id="GO:0008745">
    <property type="term" value="F:N-acetylmuramoyl-L-alanine amidase activity"/>
    <property type="evidence" value="ECO:0007669"/>
    <property type="project" value="UniProtKB-EC"/>
</dbReference>
<dbReference type="GO" id="GO:0009253">
    <property type="term" value="P:peptidoglycan catabolic process"/>
    <property type="evidence" value="ECO:0007669"/>
    <property type="project" value="InterPro"/>
</dbReference>
<dbReference type="AlphaFoldDB" id="A0A512B9L8"/>
<keyword evidence="6" id="KW-1185">Reference proteome</keyword>
<dbReference type="PANTHER" id="PTHR30404:SF0">
    <property type="entry name" value="N-ACETYLMURAMOYL-L-ALANINE AMIDASE AMIC"/>
    <property type="match status" value="1"/>
</dbReference>
<name>A0A512B9L8_9BACT</name>
<dbReference type="CDD" id="cd02696">
    <property type="entry name" value="MurNAc-LAA"/>
    <property type="match status" value="1"/>
</dbReference>
<evidence type="ECO:0000313" key="6">
    <source>
        <dbReference type="Proteomes" id="UP000321513"/>
    </source>
</evidence>
<dbReference type="InterPro" id="IPR002508">
    <property type="entry name" value="MurNAc-LAA_cat"/>
</dbReference>
<evidence type="ECO:0000256" key="1">
    <source>
        <dbReference type="ARBA" id="ARBA00001561"/>
    </source>
</evidence>
<proteinExistence type="predicted"/>
<dbReference type="GO" id="GO:0030288">
    <property type="term" value="C:outer membrane-bounded periplasmic space"/>
    <property type="evidence" value="ECO:0007669"/>
    <property type="project" value="TreeGrafter"/>
</dbReference>
<dbReference type="EMBL" id="BJYT01000002">
    <property type="protein sequence ID" value="GEO08654.1"/>
    <property type="molecule type" value="Genomic_DNA"/>
</dbReference>
<gene>
    <name evidence="5" type="ORF">SAE01_11500</name>
</gene>
<feature type="domain" description="MurNAc-LAA" evidence="4">
    <location>
        <begin position="75"/>
        <end position="271"/>
    </location>
</feature>
<dbReference type="SUPFAM" id="SSF53187">
    <property type="entry name" value="Zn-dependent exopeptidases"/>
    <property type="match status" value="1"/>
</dbReference>
<dbReference type="PANTHER" id="PTHR30404">
    <property type="entry name" value="N-ACETYLMURAMOYL-L-ALANINE AMIDASE"/>
    <property type="match status" value="1"/>
</dbReference>
<accession>A0A512B9L8</accession>
<dbReference type="Pfam" id="PF01520">
    <property type="entry name" value="Amidase_3"/>
    <property type="match status" value="1"/>
</dbReference>
<sequence>MSGFKPVQKAKLKKIIIDAGHGGHDVGAGGKYSKEKDISLGVALKLGKLIQSQMPELDVVLTRTSDIYQSPPTKANIANFNKGDLFISIHCNSAPPIKHTELAGYKTETYYTGKGKRKKKHTRKIPQYRNYTTPNPAKGTETYIWGANKNALKEKAMRENESLYLDSATANFVKDFDTNSPDRMILYSLKTQQYFNRSANLALTVEEEFKKVGRISRQAQQRQVGIWVLQAVAMPSILVETGFISNPGEEEYLNSNDGQNEIVRCIVQALKRYKYSIENQQVKK</sequence>
<evidence type="ECO:0000259" key="4">
    <source>
        <dbReference type="SMART" id="SM00646"/>
    </source>
</evidence>
<evidence type="ECO:0000256" key="2">
    <source>
        <dbReference type="ARBA" id="ARBA00011901"/>
    </source>
</evidence>
<evidence type="ECO:0000256" key="3">
    <source>
        <dbReference type="ARBA" id="ARBA00022801"/>
    </source>
</evidence>
<comment type="catalytic activity">
    <reaction evidence="1">
        <text>Hydrolyzes the link between N-acetylmuramoyl residues and L-amino acid residues in certain cell-wall glycopeptides.</text>
        <dbReference type="EC" id="3.5.1.28"/>
    </reaction>
</comment>
<keyword evidence="3" id="KW-0378">Hydrolase</keyword>
<dbReference type="EC" id="3.5.1.28" evidence="2"/>